<evidence type="ECO:0000256" key="1">
    <source>
        <dbReference type="ARBA" id="ARBA00004571"/>
    </source>
</evidence>
<keyword evidence="9 17" id="KW-0675">Receptor</keyword>
<dbReference type="InterPro" id="IPR000531">
    <property type="entry name" value="Beta-barrel_TonB"/>
</dbReference>
<evidence type="ECO:0000256" key="13">
    <source>
        <dbReference type="SAM" id="MobiDB-lite"/>
    </source>
</evidence>
<evidence type="ECO:0000259" key="15">
    <source>
        <dbReference type="Pfam" id="PF00593"/>
    </source>
</evidence>
<comment type="similarity">
    <text evidence="2 11 12">Belongs to the TonB-dependent receptor family.</text>
</comment>
<evidence type="ECO:0000313" key="18">
    <source>
        <dbReference type="Proteomes" id="UP001495147"/>
    </source>
</evidence>
<comment type="caution">
    <text evidence="17">The sequence shown here is derived from an EMBL/GenBank/DDBJ whole genome shotgun (WGS) entry which is preliminary data.</text>
</comment>
<comment type="subcellular location">
    <subcellularLocation>
        <location evidence="1 11">Cell outer membrane</location>
        <topology evidence="1 11">Multi-pass membrane protein</topology>
    </subcellularLocation>
</comment>
<dbReference type="PANTHER" id="PTHR30069">
    <property type="entry name" value="TONB-DEPENDENT OUTER MEMBRANE RECEPTOR"/>
    <property type="match status" value="1"/>
</dbReference>
<dbReference type="Gene3D" id="2.40.170.20">
    <property type="entry name" value="TonB-dependent receptor, beta-barrel domain"/>
    <property type="match status" value="1"/>
</dbReference>
<keyword evidence="10 11" id="KW-0998">Cell outer membrane</keyword>
<evidence type="ECO:0000256" key="2">
    <source>
        <dbReference type="ARBA" id="ARBA00009810"/>
    </source>
</evidence>
<evidence type="ECO:0000256" key="9">
    <source>
        <dbReference type="ARBA" id="ARBA00023170"/>
    </source>
</evidence>
<dbReference type="InterPro" id="IPR037066">
    <property type="entry name" value="Plug_dom_sf"/>
</dbReference>
<dbReference type="Gene3D" id="2.170.130.10">
    <property type="entry name" value="TonB-dependent receptor, plug domain"/>
    <property type="match status" value="1"/>
</dbReference>
<feature type="compositionally biased region" description="Basic and acidic residues" evidence="13">
    <location>
        <begin position="231"/>
        <end position="240"/>
    </location>
</feature>
<keyword evidence="18" id="KW-1185">Reference proteome</keyword>
<proteinExistence type="inferred from homology"/>
<reference evidence="17 18" key="1">
    <citation type="submission" date="2024-05" db="EMBL/GenBank/DDBJ databases">
        <title>Roseateles sp. DJS-2-20 16S ribosomal RNA gene Genome sequencing and assembly.</title>
        <authorList>
            <person name="Woo H."/>
        </authorList>
    </citation>
    <scope>NUCLEOTIDE SEQUENCE [LARGE SCALE GENOMIC DNA]</scope>
    <source>
        <strain evidence="17 18">DJS-2-20</strain>
    </source>
</reference>
<dbReference type="PROSITE" id="PS52016">
    <property type="entry name" value="TONB_DEPENDENT_REC_3"/>
    <property type="match status" value="1"/>
</dbReference>
<dbReference type="CDD" id="cd01347">
    <property type="entry name" value="ligand_gated_channel"/>
    <property type="match status" value="1"/>
</dbReference>
<evidence type="ECO:0000256" key="8">
    <source>
        <dbReference type="ARBA" id="ARBA00023136"/>
    </source>
</evidence>
<dbReference type="Proteomes" id="UP001495147">
    <property type="component" value="Unassembled WGS sequence"/>
</dbReference>
<feature type="domain" description="TonB-dependent receptor-like beta-barrel" evidence="15">
    <location>
        <begin position="276"/>
        <end position="700"/>
    </location>
</feature>
<feature type="domain" description="TonB-dependent receptor plug" evidence="16">
    <location>
        <begin position="54"/>
        <end position="152"/>
    </location>
</feature>
<keyword evidence="7 12" id="KW-0798">TonB box</keyword>
<keyword evidence="5 11" id="KW-0812">Transmembrane</keyword>
<keyword evidence="6 14" id="KW-0732">Signal</keyword>
<dbReference type="Pfam" id="PF07715">
    <property type="entry name" value="Plug"/>
    <property type="match status" value="1"/>
</dbReference>
<evidence type="ECO:0000256" key="3">
    <source>
        <dbReference type="ARBA" id="ARBA00022448"/>
    </source>
</evidence>
<feature type="compositionally biased region" description="Polar residues" evidence="13">
    <location>
        <begin position="215"/>
        <end position="230"/>
    </location>
</feature>
<keyword evidence="4 11" id="KW-1134">Transmembrane beta strand</keyword>
<dbReference type="InterPro" id="IPR012910">
    <property type="entry name" value="Plug_dom"/>
</dbReference>
<evidence type="ECO:0000256" key="7">
    <source>
        <dbReference type="ARBA" id="ARBA00023077"/>
    </source>
</evidence>
<dbReference type="Pfam" id="PF00593">
    <property type="entry name" value="TonB_dep_Rec_b-barrel"/>
    <property type="match status" value="1"/>
</dbReference>
<feature type="region of interest" description="Disordered" evidence="13">
    <location>
        <begin position="214"/>
        <end position="240"/>
    </location>
</feature>
<dbReference type="EMBL" id="JBDPZD010000003">
    <property type="protein sequence ID" value="MEO3692117.1"/>
    <property type="molecule type" value="Genomic_DNA"/>
</dbReference>
<evidence type="ECO:0000256" key="12">
    <source>
        <dbReference type="RuleBase" id="RU003357"/>
    </source>
</evidence>
<evidence type="ECO:0000256" key="4">
    <source>
        <dbReference type="ARBA" id="ARBA00022452"/>
    </source>
</evidence>
<feature type="signal peptide" evidence="14">
    <location>
        <begin position="1"/>
        <end position="17"/>
    </location>
</feature>
<dbReference type="InterPro" id="IPR039426">
    <property type="entry name" value="TonB-dep_rcpt-like"/>
</dbReference>
<accession>A0ABV0G307</accession>
<feature type="chain" id="PRO_5045649590" evidence="14">
    <location>
        <begin position="18"/>
        <end position="738"/>
    </location>
</feature>
<evidence type="ECO:0000256" key="5">
    <source>
        <dbReference type="ARBA" id="ARBA00022692"/>
    </source>
</evidence>
<dbReference type="SUPFAM" id="SSF56935">
    <property type="entry name" value="Porins"/>
    <property type="match status" value="1"/>
</dbReference>
<sequence>MRLASSLLLLASASALAQNAPAPPQGAASAAAGGADKLQRVEVQGRATDDTARRMSTASKIVISREEIEKFGDSTVGEMLKRLPGVTTGGRPGRGGDVRMRGMGGGYTQILVNGERMGPGFSLDELPPEQVERIEVLRAPTAEYGTRAVAGTINVVLREAYRRRVNELRVGGQLERGLISPGLGWSRNDSFGEGGAYNITLNTMKGKRRDDVISDVNTRSLSSGTSVDQTTRGRSDDDREGLFMNARVQIPLGPGSSLALQPFVVVNRGSNDSSIRQTTTPAPNPAPANFYDQVDTHSSNRMQMLRLMSQLQLRLDAESRVEARASLGSGNSHGSSERQERLAGMATRLQQDRNDNRDRSWNAMAKYSRTVGEGHSGVAGLEAEGQTRSQDRVSLVNGLPRTDLTEFGDSLDAATSRVAVYAQDEWTLDKQWDFYFGARWEGIRTRSTGASYQASNRSGVFTPLVHGRYKLDERGREMIRASITRSYRSPQLQDLIGRPSINTQVPHQANTPDRAGNPDLKPELATGLEIGYEKYLAKGGLLSVNLFTRRISDLMRTQTLLETVSWSPTPRWVARPRNIGKATTSGIELEAKFRADEWWEGALPVSLRSNLSLFTSKVDGIPGPHNQIDAQPKGTLNLGADYRLRSIPLTLGASVNFTPSSVIQQSLLTEVETDRKRVFDAFALWNVDTALSVRLSANNLAPLDYLSGSVITTGDQLISSRSGGPSYTAWQLRVEYKL</sequence>
<gene>
    <name evidence="17" type="ORF">ABDJ85_11605</name>
</gene>
<evidence type="ECO:0000256" key="6">
    <source>
        <dbReference type="ARBA" id="ARBA00022729"/>
    </source>
</evidence>
<evidence type="ECO:0000256" key="14">
    <source>
        <dbReference type="SAM" id="SignalP"/>
    </source>
</evidence>
<keyword evidence="8 11" id="KW-0472">Membrane</keyword>
<dbReference type="RefSeq" id="WP_347704943.1">
    <property type="nucleotide sequence ID" value="NZ_JBDPZD010000003.1"/>
</dbReference>
<keyword evidence="3 11" id="KW-0813">Transport</keyword>
<evidence type="ECO:0000256" key="11">
    <source>
        <dbReference type="PROSITE-ProRule" id="PRU01360"/>
    </source>
</evidence>
<evidence type="ECO:0000313" key="17">
    <source>
        <dbReference type="EMBL" id="MEO3692117.1"/>
    </source>
</evidence>
<evidence type="ECO:0000259" key="16">
    <source>
        <dbReference type="Pfam" id="PF07715"/>
    </source>
</evidence>
<dbReference type="PANTHER" id="PTHR30069:SF29">
    <property type="entry name" value="HEMOGLOBIN AND HEMOGLOBIN-HAPTOGLOBIN-BINDING PROTEIN 1-RELATED"/>
    <property type="match status" value="1"/>
</dbReference>
<name>A0ABV0G307_9BURK</name>
<protein>
    <submittedName>
        <fullName evidence="17">TonB-dependent receptor</fullName>
    </submittedName>
</protein>
<dbReference type="InterPro" id="IPR036942">
    <property type="entry name" value="Beta-barrel_TonB_sf"/>
</dbReference>
<evidence type="ECO:0000256" key="10">
    <source>
        <dbReference type="ARBA" id="ARBA00023237"/>
    </source>
</evidence>
<organism evidence="17 18">
    <name type="scientific">Roseateles paludis</name>
    <dbReference type="NCBI Taxonomy" id="3145238"/>
    <lineage>
        <taxon>Bacteria</taxon>
        <taxon>Pseudomonadati</taxon>
        <taxon>Pseudomonadota</taxon>
        <taxon>Betaproteobacteria</taxon>
        <taxon>Burkholderiales</taxon>
        <taxon>Sphaerotilaceae</taxon>
        <taxon>Roseateles</taxon>
    </lineage>
</organism>